<dbReference type="EMBL" id="LAZR01008733">
    <property type="protein sequence ID" value="KKM76877.1"/>
    <property type="molecule type" value="Genomic_DNA"/>
</dbReference>
<evidence type="ECO:0000313" key="1">
    <source>
        <dbReference type="EMBL" id="KKM76877.1"/>
    </source>
</evidence>
<name>A0A0F9N645_9ZZZZ</name>
<comment type="caution">
    <text evidence="1">The sequence shown here is derived from an EMBL/GenBank/DDBJ whole genome shotgun (WGS) entry which is preliminary data.</text>
</comment>
<protein>
    <submittedName>
        <fullName evidence="1">Uncharacterized protein</fullName>
    </submittedName>
</protein>
<organism evidence="1">
    <name type="scientific">marine sediment metagenome</name>
    <dbReference type="NCBI Taxonomy" id="412755"/>
    <lineage>
        <taxon>unclassified sequences</taxon>
        <taxon>metagenomes</taxon>
        <taxon>ecological metagenomes</taxon>
    </lineage>
</organism>
<sequence length="50" mass="5679">MTVAKAIWLDEFSHVDISPAMWARLAKHITSMKFVLLPSLKDVKPKSVKL</sequence>
<proteinExistence type="predicted"/>
<gene>
    <name evidence="1" type="ORF">LCGC14_1375750</name>
</gene>
<accession>A0A0F9N645</accession>
<dbReference type="AlphaFoldDB" id="A0A0F9N645"/>
<reference evidence="1" key="1">
    <citation type="journal article" date="2015" name="Nature">
        <title>Complex archaea that bridge the gap between prokaryotes and eukaryotes.</title>
        <authorList>
            <person name="Spang A."/>
            <person name="Saw J.H."/>
            <person name="Jorgensen S.L."/>
            <person name="Zaremba-Niedzwiedzka K."/>
            <person name="Martijn J."/>
            <person name="Lind A.E."/>
            <person name="van Eijk R."/>
            <person name="Schleper C."/>
            <person name="Guy L."/>
            <person name="Ettema T.J."/>
        </authorList>
    </citation>
    <scope>NUCLEOTIDE SEQUENCE</scope>
</reference>